<evidence type="ECO:0000259" key="4">
    <source>
        <dbReference type="Pfam" id="PF05523"/>
    </source>
</evidence>
<accession>A0A1E7WMG0</accession>
<keyword evidence="2" id="KW-0808">Transferase</keyword>
<dbReference type="InterPro" id="IPR050179">
    <property type="entry name" value="Trans_hexapeptide_repeat"/>
</dbReference>
<dbReference type="PATRIC" id="fig|762836.4.peg.2502"/>
<organism evidence="5 6">
    <name type="scientific">Duganella phyllosphaerae</name>
    <dbReference type="NCBI Taxonomy" id="762836"/>
    <lineage>
        <taxon>Bacteria</taxon>
        <taxon>Pseudomonadati</taxon>
        <taxon>Pseudomonadota</taxon>
        <taxon>Betaproteobacteria</taxon>
        <taxon>Burkholderiales</taxon>
        <taxon>Oxalobacteraceae</taxon>
        <taxon>Telluria group</taxon>
        <taxon>Duganella</taxon>
    </lineage>
</organism>
<proteinExistence type="inferred from homology"/>
<keyword evidence="5" id="KW-0413">Isomerase</keyword>
<dbReference type="Gene3D" id="2.60.120.10">
    <property type="entry name" value="Jelly Rolls"/>
    <property type="match status" value="1"/>
</dbReference>
<dbReference type="GO" id="GO:0016853">
    <property type="term" value="F:isomerase activity"/>
    <property type="evidence" value="ECO:0007669"/>
    <property type="project" value="UniProtKB-KW"/>
</dbReference>
<evidence type="ECO:0000256" key="1">
    <source>
        <dbReference type="ARBA" id="ARBA00007274"/>
    </source>
</evidence>
<protein>
    <submittedName>
        <fullName evidence="5">TDP-4-oxo-6-deoxy-alpha-D-glucose-3, 4-oxoisomerase</fullName>
        <ecNumber evidence="5">5.3.2.3</ecNumber>
    </submittedName>
</protein>
<dbReference type="AlphaFoldDB" id="A0A1E7WMG0"/>
<keyword evidence="6" id="KW-1185">Reference proteome</keyword>
<reference evidence="6" key="1">
    <citation type="journal article" date="2016" name="Front. Microbiol.">
        <title>Molecular Keys to the Janthinobacterium and Duganella spp. Interaction with the Plant Pathogen Fusarium graminearum.</title>
        <authorList>
            <person name="Haack F.S."/>
            <person name="Poehlein A."/>
            <person name="Kroger C."/>
            <person name="Voigt C.A."/>
            <person name="Piepenbring M."/>
            <person name="Bode H.B."/>
            <person name="Daniel R."/>
            <person name="Schafer W."/>
            <person name="Streit W.R."/>
        </authorList>
    </citation>
    <scope>NUCLEOTIDE SEQUENCE [LARGE SCALE GENOMIC DNA]</scope>
    <source>
        <strain evidence="6">T54</strain>
    </source>
</reference>
<evidence type="ECO:0000313" key="6">
    <source>
        <dbReference type="Proteomes" id="UP000175989"/>
    </source>
</evidence>
<dbReference type="InterPro" id="IPR008894">
    <property type="entry name" value="QdtA_cupin_dom"/>
</dbReference>
<dbReference type="PANTHER" id="PTHR43300">
    <property type="entry name" value="ACETYLTRANSFERASE"/>
    <property type="match status" value="1"/>
</dbReference>
<name>A0A1E7WMG0_9BURK</name>
<dbReference type="InterPro" id="IPR018357">
    <property type="entry name" value="Hexapep_transf_CS"/>
</dbReference>
<dbReference type="Proteomes" id="UP000175989">
    <property type="component" value="Unassembled WGS sequence"/>
</dbReference>
<dbReference type="CDD" id="cd20292">
    <property type="entry name" value="cupin_QdtA-like"/>
    <property type="match status" value="1"/>
</dbReference>
<comment type="similarity">
    <text evidence="1">Belongs to the transferase hexapeptide repeat family.</text>
</comment>
<dbReference type="InterPro" id="IPR011051">
    <property type="entry name" value="RmlC_Cupin_sf"/>
</dbReference>
<dbReference type="EC" id="5.3.2.3" evidence="5"/>
<dbReference type="EMBL" id="LROM01000084">
    <property type="protein sequence ID" value="OFA00220.1"/>
    <property type="molecule type" value="Genomic_DNA"/>
</dbReference>
<evidence type="ECO:0000256" key="3">
    <source>
        <dbReference type="ARBA" id="ARBA00022737"/>
    </source>
</evidence>
<dbReference type="Pfam" id="PF05523">
    <property type="entry name" value="FdtA"/>
    <property type="match status" value="1"/>
</dbReference>
<dbReference type="PROSITE" id="PS00101">
    <property type="entry name" value="HEXAPEP_TRANSFERASES"/>
    <property type="match status" value="1"/>
</dbReference>
<evidence type="ECO:0000313" key="5">
    <source>
        <dbReference type="EMBL" id="OFA00220.1"/>
    </source>
</evidence>
<comment type="caution">
    <text evidence="5">The sequence shown here is derived from an EMBL/GenBank/DDBJ whole genome shotgun (WGS) entry which is preliminary data.</text>
</comment>
<dbReference type="SUPFAM" id="SSF51161">
    <property type="entry name" value="Trimeric LpxA-like enzymes"/>
    <property type="match status" value="1"/>
</dbReference>
<gene>
    <name evidence="5" type="primary">fdtA</name>
    <name evidence="5" type="ORF">DUPY_24240</name>
</gene>
<dbReference type="OrthoDB" id="272049at2"/>
<evidence type="ECO:0000256" key="2">
    <source>
        <dbReference type="ARBA" id="ARBA00022679"/>
    </source>
</evidence>
<dbReference type="RefSeq" id="WP_070248387.1">
    <property type="nucleotide sequence ID" value="NZ_LROM01000084.1"/>
</dbReference>
<sequence length="297" mass="31752">MAHSDTARIHDGAVVAASATLGDFVVAYPGADVGEHCRVRGFTQLWPGVRLEAGADLGPGVTLEAPDSLDARQAGDSIVIGAQARVGAGALISRGVRLGQGAVVAPGTVVAQSVPPYAIVSGSPARVTGYTQNVSGSPALDWHRRVDVPAEPSVVALEVAGVTVHRFKFMHDPRGDLSVGEFEREIPFTPKRYFLVLNVPSDKSRGEHAHRECHQFLVCVKGSCAVVADDLEQRCEVHLDSPDIGVYLPPMTWGIQYKYSSDAVLLVFASHYYAADDYIRDYDEFVAAKRGAAQETA</sequence>
<feature type="domain" description="Sugar 3,4-ketoisomerase QdtA cupin" evidence="4">
    <location>
        <begin position="161"/>
        <end position="289"/>
    </location>
</feature>
<dbReference type="SUPFAM" id="SSF51182">
    <property type="entry name" value="RmlC-like cupins"/>
    <property type="match status" value="1"/>
</dbReference>
<dbReference type="Gene3D" id="2.160.10.10">
    <property type="entry name" value="Hexapeptide repeat proteins"/>
    <property type="match status" value="1"/>
</dbReference>
<dbReference type="InterPro" id="IPR011004">
    <property type="entry name" value="Trimer_LpxA-like_sf"/>
</dbReference>
<keyword evidence="3" id="KW-0677">Repeat</keyword>
<dbReference type="GO" id="GO:0016740">
    <property type="term" value="F:transferase activity"/>
    <property type="evidence" value="ECO:0007669"/>
    <property type="project" value="UniProtKB-KW"/>
</dbReference>
<dbReference type="InterPro" id="IPR014710">
    <property type="entry name" value="RmlC-like_jellyroll"/>
</dbReference>